<protein>
    <submittedName>
        <fullName evidence="9">Protein CBG08307</fullName>
    </submittedName>
</protein>
<reference evidence="9 10" key="1">
    <citation type="journal article" date="2003" name="PLoS Biol.">
        <title>The genome sequence of Caenorhabditis briggsae: a platform for comparative genomics.</title>
        <authorList>
            <person name="Stein L.D."/>
            <person name="Bao Z."/>
            <person name="Blasiar D."/>
            <person name="Blumenthal T."/>
            <person name="Brent M.R."/>
            <person name="Chen N."/>
            <person name="Chinwalla A."/>
            <person name="Clarke L."/>
            <person name="Clee C."/>
            <person name="Coghlan A."/>
            <person name="Coulson A."/>
            <person name="D'Eustachio P."/>
            <person name="Fitch D.H."/>
            <person name="Fulton L.A."/>
            <person name="Fulton R.E."/>
            <person name="Griffiths-Jones S."/>
            <person name="Harris T.W."/>
            <person name="Hillier L.W."/>
            <person name="Kamath R."/>
            <person name="Kuwabara P.E."/>
            <person name="Mardis E.R."/>
            <person name="Marra M.A."/>
            <person name="Miner T.L."/>
            <person name="Minx P."/>
            <person name="Mullikin J.C."/>
            <person name="Plumb R.W."/>
            <person name="Rogers J."/>
            <person name="Schein J.E."/>
            <person name="Sohrmann M."/>
            <person name="Spieth J."/>
            <person name="Stajich J.E."/>
            <person name="Wei C."/>
            <person name="Willey D."/>
            <person name="Wilson R.K."/>
            <person name="Durbin R."/>
            <person name="Waterston R.H."/>
        </authorList>
    </citation>
    <scope>NUCLEOTIDE SEQUENCE [LARGE SCALE GENOMIC DNA]</scope>
    <source>
        <strain evidence="9 10">AF16</strain>
    </source>
</reference>
<keyword evidence="4" id="KW-0532">Neurotransmitter transport</keyword>
<evidence type="ECO:0000256" key="3">
    <source>
        <dbReference type="ARBA" id="ARBA00022692"/>
    </source>
</evidence>
<feature type="transmembrane region" description="Helical" evidence="8">
    <location>
        <begin position="517"/>
        <end position="537"/>
    </location>
</feature>
<evidence type="ECO:0000256" key="7">
    <source>
        <dbReference type="ARBA" id="ARBA00023180"/>
    </source>
</evidence>
<keyword evidence="3 8" id="KW-0812">Transmembrane</keyword>
<dbReference type="EMBL" id="HE601100">
    <property type="protein sequence ID" value="CAP28157.2"/>
    <property type="molecule type" value="Genomic_DNA"/>
</dbReference>
<keyword evidence="2" id="KW-0813">Transport</keyword>
<evidence type="ECO:0000256" key="8">
    <source>
        <dbReference type="SAM" id="Phobius"/>
    </source>
</evidence>
<dbReference type="PANTHER" id="PTHR23506">
    <property type="entry name" value="GH10249P"/>
    <property type="match status" value="1"/>
</dbReference>
<feature type="transmembrane region" description="Helical" evidence="8">
    <location>
        <begin position="426"/>
        <end position="445"/>
    </location>
</feature>
<keyword evidence="5 8" id="KW-1133">Transmembrane helix</keyword>
<feature type="transmembrane region" description="Helical" evidence="8">
    <location>
        <begin position="308"/>
        <end position="328"/>
    </location>
</feature>
<evidence type="ECO:0000256" key="5">
    <source>
        <dbReference type="ARBA" id="ARBA00022989"/>
    </source>
</evidence>
<dbReference type="eggNOG" id="KOG3764">
    <property type="taxonomic scope" value="Eukaryota"/>
</dbReference>
<dbReference type="SUPFAM" id="SSF103473">
    <property type="entry name" value="MFS general substrate transporter"/>
    <property type="match status" value="2"/>
</dbReference>
<dbReference type="HOGENOM" id="CLU_001265_10_9_1"/>
<dbReference type="GO" id="GO:0022857">
    <property type="term" value="F:transmembrane transporter activity"/>
    <property type="evidence" value="ECO:0007669"/>
    <property type="project" value="InterPro"/>
</dbReference>
<name>A8X696_CAEBR</name>
<feature type="transmembrane region" description="Helical" evidence="8">
    <location>
        <begin position="32"/>
        <end position="55"/>
    </location>
</feature>
<feature type="transmembrane region" description="Helical" evidence="8">
    <location>
        <begin position="277"/>
        <end position="296"/>
    </location>
</feature>
<organism evidence="9 10">
    <name type="scientific">Caenorhabditis briggsae</name>
    <dbReference type="NCBI Taxonomy" id="6238"/>
    <lineage>
        <taxon>Eukaryota</taxon>
        <taxon>Metazoa</taxon>
        <taxon>Ecdysozoa</taxon>
        <taxon>Nematoda</taxon>
        <taxon>Chromadorea</taxon>
        <taxon>Rhabditida</taxon>
        <taxon>Rhabditina</taxon>
        <taxon>Rhabditomorpha</taxon>
        <taxon>Rhabditoidea</taxon>
        <taxon>Rhabditidae</taxon>
        <taxon>Peloderinae</taxon>
        <taxon>Caenorhabditis</taxon>
    </lineage>
</organism>
<evidence type="ECO:0000313" key="11">
    <source>
        <dbReference type="WormBase" id="CBG08307a"/>
    </source>
</evidence>
<accession>A8X696</accession>
<gene>
    <name evidence="11" type="primary">cha-1</name>
    <name evidence="9 11" type="ORF">CBG08307</name>
    <name evidence="9" type="ORF">CBG_08307</name>
</gene>
<proteinExistence type="predicted"/>
<evidence type="ECO:0000313" key="9">
    <source>
        <dbReference type="EMBL" id="CAP28157.2"/>
    </source>
</evidence>
<feature type="transmembrane region" description="Helical" evidence="8">
    <location>
        <begin position="131"/>
        <end position="150"/>
    </location>
</feature>
<dbReference type="AlphaFoldDB" id="A8X696"/>
<dbReference type="InterPro" id="IPR036259">
    <property type="entry name" value="MFS_trans_sf"/>
</dbReference>
<dbReference type="GO" id="GO:0016020">
    <property type="term" value="C:membrane"/>
    <property type="evidence" value="ECO:0007669"/>
    <property type="project" value="UniProtKB-SubCell"/>
</dbReference>
<feature type="transmembrane region" description="Helical" evidence="8">
    <location>
        <begin position="392"/>
        <end position="414"/>
    </location>
</feature>
<evidence type="ECO:0000256" key="4">
    <source>
        <dbReference type="ARBA" id="ARBA00022775"/>
    </source>
</evidence>
<keyword evidence="7" id="KW-0325">Glycoprotein</keyword>
<dbReference type="OMA" id="REYWVSV"/>
<keyword evidence="6 8" id="KW-0472">Membrane</keyword>
<feature type="transmembrane region" description="Helical" evidence="8">
    <location>
        <begin position="488"/>
        <end position="511"/>
    </location>
</feature>
<dbReference type="PANTHER" id="PTHR23506:SF13">
    <property type="entry name" value="VESICULAR ACETYLCHOLINE TRANSPORTER"/>
    <property type="match status" value="1"/>
</dbReference>
<dbReference type="InterPro" id="IPR050930">
    <property type="entry name" value="MFS_Vesicular_Transporter"/>
</dbReference>
<dbReference type="Gene3D" id="1.20.1250.20">
    <property type="entry name" value="MFS general substrate transporter like domains"/>
    <property type="match status" value="2"/>
</dbReference>
<keyword evidence="10" id="KW-1185">Reference proteome</keyword>
<evidence type="ECO:0000256" key="6">
    <source>
        <dbReference type="ARBA" id="ARBA00023136"/>
    </source>
</evidence>
<feature type="transmembrane region" description="Helical" evidence="8">
    <location>
        <begin position="451"/>
        <end position="476"/>
    </location>
</feature>
<dbReference type="InterPro" id="IPR011701">
    <property type="entry name" value="MFS"/>
</dbReference>
<dbReference type="GO" id="GO:0006836">
    <property type="term" value="P:neurotransmitter transport"/>
    <property type="evidence" value="ECO:0007669"/>
    <property type="project" value="UniProtKB-KW"/>
</dbReference>
<feature type="transmembrane region" description="Helical" evidence="8">
    <location>
        <begin position="349"/>
        <end position="372"/>
    </location>
</feature>
<sequence>MGFNVPVINRDSELLKQEAKKWLEQQDNQKKCVLVIVSIALLLDNMLYMVIVPIIPKYLRDIHNYAVTFEGYHNETQRLANGTYLVREVGGRIEYLDEELELGWLFASKALLQIFVNPFSGYIIDRVGYEIPMILGLCTMFFSTAIFALGKSYGVLLFARSLQNTNNSIWSLPSLFVRLPPPSNFTKLRGHHTGPGTTPSLFLYINFDSSSRIAAVYHKKRKPRRKRISEMSLRLHPFPYYFVSHRLPLVGFGSAFADTSGLAMIADRFTEENERSAALGIALAFISFGCLVAPPFGSVLYSLAGKPVPFLILSFVCLADAIAVFMVINPHRRGTDSHGEKVQGGRTPMWRLFMDPFIACCSGALIMANVSLAFLEPTITTWMAEVMPETPGWLVGVIWLPPFFPHVLGVYVTVKLLKSFPGYTWAIAMIGLAMEGIACFAIPYTNSVMQLVIPLSFVCFGIALIDTSLLPMLGHLVDTRHVSVYGSVYAIADISYSLAYAFGPIIAGWIVTNWGFTALNIIIFITNVGYAPVLFLLRKVHSYDALSGNAPATQNGEMTQLNNTPGYSQVGGKTETTVFNDSYQGWDDQQSYQNQATIPNHGIPQTEYPAGFDPLNPQW</sequence>
<evidence type="ECO:0000256" key="2">
    <source>
        <dbReference type="ARBA" id="ARBA00022448"/>
    </source>
</evidence>
<dbReference type="Pfam" id="PF07690">
    <property type="entry name" value="MFS_1"/>
    <property type="match status" value="2"/>
</dbReference>
<dbReference type="Proteomes" id="UP000008549">
    <property type="component" value="Unassembled WGS sequence"/>
</dbReference>
<dbReference type="WormBase" id="CBG08307a">
    <property type="protein sequence ID" value="CBP02034"/>
    <property type="gene ID" value="WBGene00030124"/>
    <property type="gene designation" value="Cbr-cha-1"/>
</dbReference>
<comment type="subcellular location">
    <subcellularLocation>
        <location evidence="1">Membrane</location>
        <topology evidence="1">Multi-pass membrane protein</topology>
    </subcellularLocation>
</comment>
<evidence type="ECO:0000313" key="10">
    <source>
        <dbReference type="Proteomes" id="UP000008549"/>
    </source>
</evidence>
<evidence type="ECO:0000256" key="1">
    <source>
        <dbReference type="ARBA" id="ARBA00004141"/>
    </source>
</evidence>
<reference evidence="9 10" key="2">
    <citation type="journal article" date="2011" name="PLoS Genet.">
        <title>Caenorhabditis briggsae recombinant inbred line genotypes reveal inter-strain incompatibility and the evolution of recombination.</title>
        <authorList>
            <person name="Ross J.A."/>
            <person name="Koboldt D.C."/>
            <person name="Staisch J.E."/>
            <person name="Chamberlin H.M."/>
            <person name="Gupta B.P."/>
            <person name="Miller R.D."/>
            <person name="Baird S.E."/>
            <person name="Haag E.S."/>
        </authorList>
    </citation>
    <scope>NUCLEOTIDE SEQUENCE [LARGE SCALE GENOMIC DNA]</scope>
    <source>
        <strain evidence="9 10">AF16</strain>
    </source>
</reference>